<feature type="domain" description="Peptidase S9 prolyl oligopeptidase catalytic" evidence="5">
    <location>
        <begin position="495"/>
        <end position="699"/>
    </location>
</feature>
<dbReference type="Proteomes" id="UP000239735">
    <property type="component" value="Unassembled WGS sequence"/>
</dbReference>
<dbReference type="InterPro" id="IPR002471">
    <property type="entry name" value="Pept_S9_AS"/>
</dbReference>
<proteinExistence type="inferred from homology"/>
<dbReference type="SUPFAM" id="SSF50993">
    <property type="entry name" value="Peptidase/esterase 'gauge' domain"/>
    <property type="match status" value="1"/>
</dbReference>
<evidence type="ECO:0000256" key="1">
    <source>
        <dbReference type="ARBA" id="ARBA00005228"/>
    </source>
</evidence>
<protein>
    <submittedName>
        <fullName evidence="7">Prolyl oligopeptidase</fullName>
        <ecNumber evidence="7">3.4.21.26</ecNumber>
    </submittedName>
</protein>
<dbReference type="EMBL" id="OKRB01000081">
    <property type="protein sequence ID" value="SPE19886.1"/>
    <property type="molecule type" value="Genomic_DNA"/>
</dbReference>
<evidence type="ECO:0000313" key="7">
    <source>
        <dbReference type="EMBL" id="SPE19886.1"/>
    </source>
</evidence>
<dbReference type="FunFam" id="3.40.50.1820:FF:000005">
    <property type="entry name" value="Prolyl endopeptidase"/>
    <property type="match status" value="1"/>
</dbReference>
<dbReference type="PRINTS" id="PR00862">
    <property type="entry name" value="PROLIGOPTASE"/>
</dbReference>
<dbReference type="AlphaFoldDB" id="A0A2N9L9D7"/>
<dbReference type="Gene3D" id="3.40.50.1820">
    <property type="entry name" value="alpha/beta hydrolase"/>
    <property type="match status" value="1"/>
</dbReference>
<dbReference type="GO" id="GO:0070012">
    <property type="term" value="F:oligopeptidase activity"/>
    <property type="evidence" value="ECO:0007669"/>
    <property type="project" value="TreeGrafter"/>
</dbReference>
<evidence type="ECO:0000259" key="6">
    <source>
        <dbReference type="Pfam" id="PF02897"/>
    </source>
</evidence>
<keyword evidence="3 7" id="KW-0378">Hydrolase</keyword>
<dbReference type="OrthoDB" id="9801421at2"/>
<evidence type="ECO:0000313" key="8">
    <source>
        <dbReference type="Proteomes" id="UP000239735"/>
    </source>
</evidence>
<reference evidence="8" key="1">
    <citation type="submission" date="2018-02" db="EMBL/GenBank/DDBJ databases">
        <authorList>
            <person name="Hausmann B."/>
        </authorList>
    </citation>
    <scope>NUCLEOTIDE SEQUENCE [LARGE SCALE GENOMIC DNA]</scope>
    <source>
        <strain evidence="8">Peat soil MAG SbA5</strain>
    </source>
</reference>
<organism evidence="7 8">
    <name type="scientific">Candidatus Sulfuritelmatomonas gaucii</name>
    <dbReference type="NCBI Taxonomy" id="2043161"/>
    <lineage>
        <taxon>Bacteria</taxon>
        <taxon>Pseudomonadati</taxon>
        <taxon>Acidobacteriota</taxon>
        <taxon>Terriglobia</taxon>
        <taxon>Terriglobales</taxon>
        <taxon>Acidobacteriaceae</taxon>
        <taxon>Candidatus Sulfuritelmatomonas</taxon>
    </lineage>
</organism>
<dbReference type="InterPro" id="IPR002470">
    <property type="entry name" value="Peptidase_S9A"/>
</dbReference>
<dbReference type="PANTHER" id="PTHR42881:SF13">
    <property type="entry name" value="PROLYL ENDOPEPTIDASE"/>
    <property type="match status" value="1"/>
</dbReference>
<dbReference type="GO" id="GO:0005829">
    <property type="term" value="C:cytosol"/>
    <property type="evidence" value="ECO:0007669"/>
    <property type="project" value="TreeGrafter"/>
</dbReference>
<evidence type="ECO:0000256" key="2">
    <source>
        <dbReference type="ARBA" id="ARBA00022670"/>
    </source>
</evidence>
<evidence type="ECO:0000256" key="3">
    <source>
        <dbReference type="ARBA" id="ARBA00022801"/>
    </source>
</evidence>
<gene>
    <name evidence="7" type="ORF">SBA5_250116</name>
</gene>
<dbReference type="PROSITE" id="PS00708">
    <property type="entry name" value="PRO_ENDOPEP_SER"/>
    <property type="match status" value="1"/>
</dbReference>
<dbReference type="InterPro" id="IPR023302">
    <property type="entry name" value="Pept_S9A_N"/>
</dbReference>
<dbReference type="InterPro" id="IPR001375">
    <property type="entry name" value="Peptidase_S9_cat"/>
</dbReference>
<dbReference type="GO" id="GO:0006508">
    <property type="term" value="P:proteolysis"/>
    <property type="evidence" value="ECO:0007669"/>
    <property type="project" value="UniProtKB-KW"/>
</dbReference>
<dbReference type="PANTHER" id="PTHR42881">
    <property type="entry name" value="PROLYL ENDOPEPTIDASE"/>
    <property type="match status" value="1"/>
</dbReference>
<dbReference type="SUPFAM" id="SSF53474">
    <property type="entry name" value="alpha/beta-Hydrolases"/>
    <property type="match status" value="1"/>
</dbReference>
<feature type="domain" description="Peptidase S9A N-terminal" evidence="6">
    <location>
        <begin position="36"/>
        <end position="431"/>
    </location>
</feature>
<keyword evidence="4" id="KW-0720">Serine protease</keyword>
<dbReference type="InterPro" id="IPR051167">
    <property type="entry name" value="Prolyl_oligopep/macrocyclase"/>
</dbReference>
<evidence type="ECO:0000256" key="4">
    <source>
        <dbReference type="ARBA" id="ARBA00022825"/>
    </source>
</evidence>
<dbReference type="Gene3D" id="2.130.10.120">
    <property type="entry name" value="Prolyl oligopeptidase, N-terminal domain"/>
    <property type="match status" value="1"/>
</dbReference>
<dbReference type="Pfam" id="PF00326">
    <property type="entry name" value="Peptidase_S9"/>
    <property type="match status" value="1"/>
</dbReference>
<comment type="similarity">
    <text evidence="1">Belongs to the peptidase S9A family.</text>
</comment>
<dbReference type="GO" id="GO:0004252">
    <property type="term" value="F:serine-type endopeptidase activity"/>
    <property type="evidence" value="ECO:0007669"/>
    <property type="project" value="UniProtKB-EC"/>
</dbReference>
<dbReference type="Pfam" id="PF02897">
    <property type="entry name" value="Peptidase_S9_N"/>
    <property type="match status" value="1"/>
</dbReference>
<evidence type="ECO:0000259" key="5">
    <source>
        <dbReference type="Pfam" id="PF00326"/>
    </source>
</evidence>
<name>A0A2N9L9D7_9BACT</name>
<dbReference type="InterPro" id="IPR029058">
    <property type="entry name" value="AB_hydrolase_fold"/>
</dbReference>
<dbReference type="EC" id="3.4.21.26" evidence="7"/>
<sequence length="708" mass="78898">MQLFARIGLVLLLGSIAAGQGIRGRGGITMPPAPEAKVLPVTDDYFDTKVVDNYRWLEDANGADTKAFIDDENTYTARYFEQARIKPQFADDLDQLEHVTSWTVPMQRGNDLFFEKTLAGEGQASIFVRHGWAEKEKRLIDPAQFSRDPNTSVELADVSRDGTQVAYVVREGGADETTVHVFNVKTGKTLFDVLPSADYLSVLFTPDGSGLYYSRRGPKGSLLYEHKLGTLVGRDTLIFGKEFRGEALGPGDLILPSLTDDYHYLVVEVDRGVPARRVDIVYRDVTKPNTYFDVLIWGVDSRFTAEYVKGAWYVKTDYKAPNGCILKAYPAVMPDAWDKVIPEGPDAIEDFNIVGGKIYVDRLHDVKTETTVYTLEGKPAGSVEYEGIGAATTMAGRSTDRYGFFSFESFVTPPTIYRLDTVTGMRKIFAQTKVPFDTSQYELKQVFYQSKDGTKVPMFIAGKKGLKQDGSERLLMTGYGGFDVSELPEWNAVVAAWMEEGGWFALPNLRGGGEYGEHWHEQGIFEKKQNVFDDWFAAAEYLIAKKYTSPEHFAIMGRSNGGLLMGAAITERPDLFSAVECGYPLLDMLRYQKFEEGPLWTTEYGSSDHEKQVAYLLKYSPYQNVKAGTNYPAVFFFTGASDTRVDPMHARKMTALLQADSSSGRPILLHYSLAGGHAAGVSVDQEIQDGTDQLTFLWTETGQVPVHK</sequence>
<keyword evidence="2" id="KW-0645">Protease</keyword>
<accession>A0A2N9L9D7</accession>